<dbReference type="AlphaFoldDB" id="A0A0D3I1N7"/>
<protein>
    <submittedName>
        <fullName evidence="1">Uncharacterized protein</fullName>
    </submittedName>
</protein>
<sequence length="400" mass="45127">MQPSDGSLVRIHRRVAATPRLFICLSGRPKPMASESSRYRSHWKAVMRGLIDHPRADLFAHLDGTYHSDAQLHSAAEALGARRVVIYRNTTDTAQREQRDRVRTGAAEAAAQSLVAWKVGTCEQPARRADWGECLSAGYEQSVKWRGCWRDLLAEERDRRIRYEFVLRVRPDLEFSGAFPPLEEWRCLRTDMVWSMISMIAERHSTWCRPEKHKRISRLRDPTDKSRFLEGASRPLARDNTHLDDSLALMPRRAAEAYFAVADEYERCIPLTPANGLCGNRWGWPECRIVQALARASGPPLQRAELPGTRAFSIIDCNRLPVLPGAAAGDLRRVLGENHTAAACEAPRRRKREGLSALWQPIWCGAGTTKKWCVPFCACTEVPFANFSSSSYDSTSVAKV</sequence>
<keyword evidence="2" id="KW-1185">Reference proteome</keyword>
<reference evidence="2" key="1">
    <citation type="journal article" date="2013" name="Nature">
        <title>Pan genome of the phytoplankton Emiliania underpins its global distribution.</title>
        <authorList>
            <person name="Read B.A."/>
            <person name="Kegel J."/>
            <person name="Klute M.J."/>
            <person name="Kuo A."/>
            <person name="Lefebvre S.C."/>
            <person name="Maumus F."/>
            <person name="Mayer C."/>
            <person name="Miller J."/>
            <person name="Monier A."/>
            <person name="Salamov A."/>
            <person name="Young J."/>
            <person name="Aguilar M."/>
            <person name="Claverie J.M."/>
            <person name="Frickenhaus S."/>
            <person name="Gonzalez K."/>
            <person name="Herman E.K."/>
            <person name="Lin Y.C."/>
            <person name="Napier J."/>
            <person name="Ogata H."/>
            <person name="Sarno A.F."/>
            <person name="Shmutz J."/>
            <person name="Schroeder D."/>
            <person name="de Vargas C."/>
            <person name="Verret F."/>
            <person name="von Dassow P."/>
            <person name="Valentin K."/>
            <person name="Van de Peer Y."/>
            <person name="Wheeler G."/>
            <person name="Dacks J.B."/>
            <person name="Delwiche C.F."/>
            <person name="Dyhrman S.T."/>
            <person name="Glockner G."/>
            <person name="John U."/>
            <person name="Richards T."/>
            <person name="Worden A.Z."/>
            <person name="Zhang X."/>
            <person name="Grigoriev I.V."/>
            <person name="Allen A.E."/>
            <person name="Bidle K."/>
            <person name="Borodovsky M."/>
            <person name="Bowler C."/>
            <person name="Brownlee C."/>
            <person name="Cock J.M."/>
            <person name="Elias M."/>
            <person name="Gladyshev V.N."/>
            <person name="Groth M."/>
            <person name="Guda C."/>
            <person name="Hadaegh A."/>
            <person name="Iglesias-Rodriguez M.D."/>
            <person name="Jenkins J."/>
            <person name="Jones B.M."/>
            <person name="Lawson T."/>
            <person name="Leese F."/>
            <person name="Lindquist E."/>
            <person name="Lobanov A."/>
            <person name="Lomsadze A."/>
            <person name="Malik S.B."/>
            <person name="Marsh M.E."/>
            <person name="Mackinder L."/>
            <person name="Mock T."/>
            <person name="Mueller-Roeber B."/>
            <person name="Pagarete A."/>
            <person name="Parker M."/>
            <person name="Probert I."/>
            <person name="Quesneville H."/>
            <person name="Raines C."/>
            <person name="Rensing S.A."/>
            <person name="Riano-Pachon D.M."/>
            <person name="Richier S."/>
            <person name="Rokitta S."/>
            <person name="Shiraiwa Y."/>
            <person name="Soanes D.M."/>
            <person name="van der Giezen M."/>
            <person name="Wahlund T.M."/>
            <person name="Williams B."/>
            <person name="Wilson W."/>
            <person name="Wolfe G."/>
            <person name="Wurch L.L."/>
        </authorList>
    </citation>
    <scope>NUCLEOTIDE SEQUENCE</scope>
</reference>
<dbReference type="eggNOG" id="ENOG502T1PI">
    <property type="taxonomic scope" value="Eukaryota"/>
</dbReference>
<accession>A0A0D3I1N7</accession>
<dbReference type="KEGG" id="ehx:EMIHUDRAFT_220288"/>
<name>A0A0D3I1N7_EMIH1</name>
<dbReference type="EnsemblProtists" id="EOD05172">
    <property type="protein sequence ID" value="EOD05172"/>
    <property type="gene ID" value="EMIHUDRAFT_220288"/>
</dbReference>
<dbReference type="HOGENOM" id="CLU_837930_0_0_1"/>
<proteinExistence type="predicted"/>
<reference evidence="1" key="2">
    <citation type="submission" date="2024-10" db="UniProtKB">
        <authorList>
            <consortium name="EnsemblProtists"/>
        </authorList>
    </citation>
    <scope>IDENTIFICATION</scope>
</reference>
<dbReference type="RefSeq" id="XP_005757601.1">
    <property type="nucleotide sequence ID" value="XM_005757544.1"/>
</dbReference>
<organism evidence="1 2">
    <name type="scientific">Emiliania huxleyi (strain CCMP1516)</name>
    <dbReference type="NCBI Taxonomy" id="280463"/>
    <lineage>
        <taxon>Eukaryota</taxon>
        <taxon>Haptista</taxon>
        <taxon>Haptophyta</taxon>
        <taxon>Prymnesiophyceae</taxon>
        <taxon>Isochrysidales</taxon>
        <taxon>Noelaerhabdaceae</taxon>
        <taxon>Emiliania</taxon>
    </lineage>
</organism>
<dbReference type="GeneID" id="17251362"/>
<dbReference type="Proteomes" id="UP000013827">
    <property type="component" value="Unassembled WGS sequence"/>
</dbReference>
<dbReference type="PaxDb" id="2903-EOD05172"/>
<evidence type="ECO:0000313" key="1">
    <source>
        <dbReference type="EnsemblProtists" id="EOD05172"/>
    </source>
</evidence>
<evidence type="ECO:0000313" key="2">
    <source>
        <dbReference type="Proteomes" id="UP000013827"/>
    </source>
</evidence>